<proteinExistence type="predicted"/>
<evidence type="ECO:0000313" key="3">
    <source>
        <dbReference type="Proteomes" id="UP000292052"/>
    </source>
</evidence>
<keyword evidence="3" id="KW-1185">Reference proteome</keyword>
<gene>
    <name evidence="2" type="ORF">BDFB_001560</name>
</gene>
<feature type="transmembrane region" description="Helical" evidence="1">
    <location>
        <begin position="137"/>
        <end position="153"/>
    </location>
</feature>
<sequence>MSLCVMLVESACYIYFTIATAITFWEMGLFDGKTSVLDTIFYIGLHIMQVTMTGKCVTLFAIVQYIYHHLNRKVENDETSAELIWKIRTLYHEIYNLVLELNDVIAFQLVVPFCVTFVMIVFHIYFQLVIPLNSSTVFFWLSAIINMFYLQLLHQEIKVSGAKLFDVNISLVAQFFGKGLQYLLILYQAKG</sequence>
<dbReference type="EMBL" id="QDEB01026058">
    <property type="protein sequence ID" value="RZC40453.1"/>
    <property type="molecule type" value="Genomic_DNA"/>
</dbReference>
<dbReference type="OrthoDB" id="6425201at2759"/>
<keyword evidence="1" id="KW-0472">Membrane</keyword>
<feature type="transmembrane region" description="Helical" evidence="1">
    <location>
        <begin position="104"/>
        <end position="125"/>
    </location>
</feature>
<accession>A0A482W788</accession>
<reference evidence="2 3" key="1">
    <citation type="submission" date="2017-03" db="EMBL/GenBank/DDBJ databases">
        <title>Genome of the blue death feigning beetle - Asbolus verrucosus.</title>
        <authorList>
            <person name="Rider S.D."/>
        </authorList>
    </citation>
    <scope>NUCLEOTIDE SEQUENCE [LARGE SCALE GENOMIC DNA]</scope>
    <source>
        <strain evidence="2">Butters</strain>
        <tissue evidence="2">Head and leg muscle</tissue>
    </source>
</reference>
<dbReference type="AlphaFoldDB" id="A0A482W788"/>
<evidence type="ECO:0000256" key="1">
    <source>
        <dbReference type="SAM" id="Phobius"/>
    </source>
</evidence>
<name>A0A482W788_ASBVE</name>
<evidence type="ECO:0000313" key="2">
    <source>
        <dbReference type="EMBL" id="RZC40453.1"/>
    </source>
</evidence>
<feature type="transmembrane region" description="Helical" evidence="1">
    <location>
        <begin position="40"/>
        <end position="63"/>
    </location>
</feature>
<keyword evidence="1" id="KW-0812">Transmembrane</keyword>
<feature type="transmembrane region" description="Helical" evidence="1">
    <location>
        <begin position="12"/>
        <end position="28"/>
    </location>
</feature>
<protein>
    <submittedName>
        <fullName evidence="2">Uncharacterized protein</fullName>
    </submittedName>
</protein>
<keyword evidence="1" id="KW-1133">Transmembrane helix</keyword>
<dbReference type="Proteomes" id="UP000292052">
    <property type="component" value="Unassembled WGS sequence"/>
</dbReference>
<organism evidence="2 3">
    <name type="scientific">Asbolus verrucosus</name>
    <name type="common">Desert ironclad beetle</name>
    <dbReference type="NCBI Taxonomy" id="1661398"/>
    <lineage>
        <taxon>Eukaryota</taxon>
        <taxon>Metazoa</taxon>
        <taxon>Ecdysozoa</taxon>
        <taxon>Arthropoda</taxon>
        <taxon>Hexapoda</taxon>
        <taxon>Insecta</taxon>
        <taxon>Pterygota</taxon>
        <taxon>Neoptera</taxon>
        <taxon>Endopterygota</taxon>
        <taxon>Coleoptera</taxon>
        <taxon>Polyphaga</taxon>
        <taxon>Cucujiformia</taxon>
        <taxon>Tenebrionidae</taxon>
        <taxon>Pimeliinae</taxon>
        <taxon>Asbolus</taxon>
    </lineage>
</organism>
<comment type="caution">
    <text evidence="2">The sequence shown here is derived from an EMBL/GenBank/DDBJ whole genome shotgun (WGS) entry which is preliminary data.</text>
</comment>